<organism evidence="10 11">
    <name type="scientific">Jiella pelagia</name>
    <dbReference type="NCBI Taxonomy" id="2986949"/>
    <lineage>
        <taxon>Bacteria</taxon>
        <taxon>Pseudomonadati</taxon>
        <taxon>Pseudomonadota</taxon>
        <taxon>Alphaproteobacteria</taxon>
        <taxon>Hyphomicrobiales</taxon>
        <taxon>Aurantimonadaceae</taxon>
        <taxon>Jiella</taxon>
    </lineage>
</organism>
<evidence type="ECO:0000256" key="6">
    <source>
        <dbReference type="ARBA" id="ARBA00022989"/>
    </source>
</evidence>
<keyword evidence="6 9" id="KW-1133">Transmembrane helix</keyword>
<keyword evidence="7 9" id="KW-0472">Membrane</keyword>
<dbReference type="RefSeq" id="WP_268882933.1">
    <property type="nucleotide sequence ID" value="NZ_CP114029.1"/>
</dbReference>
<evidence type="ECO:0000256" key="3">
    <source>
        <dbReference type="ARBA" id="ARBA00022448"/>
    </source>
</evidence>
<feature type="transmembrane region" description="Helical" evidence="9">
    <location>
        <begin position="68"/>
        <end position="92"/>
    </location>
</feature>
<feature type="transmembrane region" description="Helical" evidence="9">
    <location>
        <begin position="43"/>
        <end position="62"/>
    </location>
</feature>
<keyword evidence="5 9" id="KW-0812">Transmembrane</keyword>
<accession>A0ABY7C2X9</accession>
<dbReference type="InterPro" id="IPR007208">
    <property type="entry name" value="MrpF/PhaF-like"/>
</dbReference>
<evidence type="ECO:0000313" key="11">
    <source>
        <dbReference type="Proteomes" id="UP001164020"/>
    </source>
</evidence>
<proteinExistence type="inferred from homology"/>
<dbReference type="Pfam" id="PF04066">
    <property type="entry name" value="MrpF_PhaF"/>
    <property type="match status" value="1"/>
</dbReference>
<comment type="similarity">
    <text evidence="2">Belongs to the CPA3 antiporters (TC 2.A.63) subunit F family.</text>
</comment>
<feature type="transmembrane region" description="Helical" evidence="9">
    <location>
        <begin position="6"/>
        <end position="31"/>
    </location>
</feature>
<reference evidence="10" key="1">
    <citation type="submission" date="2022-12" db="EMBL/GenBank/DDBJ databases">
        <title>Jiella pelagia sp. nov., isolated from phosphonate enriched culture of Northwest Pacific surface seawater.</title>
        <authorList>
            <person name="Shin D.Y."/>
            <person name="Hwang C.Y."/>
        </authorList>
    </citation>
    <scope>NUCLEOTIDE SEQUENCE</scope>
    <source>
        <strain evidence="10">HL-NP1</strain>
    </source>
</reference>
<keyword evidence="4" id="KW-1003">Cell membrane</keyword>
<keyword evidence="11" id="KW-1185">Reference proteome</keyword>
<evidence type="ECO:0000256" key="9">
    <source>
        <dbReference type="SAM" id="Phobius"/>
    </source>
</evidence>
<dbReference type="Proteomes" id="UP001164020">
    <property type="component" value="Chromosome"/>
</dbReference>
<dbReference type="EMBL" id="CP114029">
    <property type="protein sequence ID" value="WAP70439.1"/>
    <property type="molecule type" value="Genomic_DNA"/>
</dbReference>
<name>A0ABY7C2X9_9HYPH</name>
<gene>
    <name evidence="10" type="ORF">OH818_10515</name>
</gene>
<feature type="region of interest" description="Disordered" evidence="8">
    <location>
        <begin position="96"/>
        <end position="129"/>
    </location>
</feature>
<evidence type="ECO:0000256" key="5">
    <source>
        <dbReference type="ARBA" id="ARBA00022692"/>
    </source>
</evidence>
<evidence type="ECO:0000256" key="4">
    <source>
        <dbReference type="ARBA" id="ARBA00022475"/>
    </source>
</evidence>
<evidence type="ECO:0000256" key="2">
    <source>
        <dbReference type="ARBA" id="ARBA00009212"/>
    </source>
</evidence>
<dbReference type="PANTHER" id="PTHR34702:SF1">
    <property type="entry name" value="NA(+)_H(+) ANTIPORTER SUBUNIT F"/>
    <property type="match status" value="1"/>
</dbReference>
<dbReference type="NCBIfam" id="NF009245">
    <property type="entry name" value="PRK12599.1-4"/>
    <property type="match status" value="1"/>
</dbReference>
<feature type="compositionally biased region" description="Basic and acidic residues" evidence="8">
    <location>
        <begin position="96"/>
        <end position="105"/>
    </location>
</feature>
<evidence type="ECO:0000256" key="7">
    <source>
        <dbReference type="ARBA" id="ARBA00023136"/>
    </source>
</evidence>
<dbReference type="PANTHER" id="PTHR34702">
    <property type="entry name" value="NA(+)/H(+) ANTIPORTER SUBUNIT F1"/>
    <property type="match status" value="1"/>
</dbReference>
<evidence type="ECO:0000256" key="1">
    <source>
        <dbReference type="ARBA" id="ARBA00004651"/>
    </source>
</evidence>
<evidence type="ECO:0000256" key="8">
    <source>
        <dbReference type="SAM" id="MobiDB-lite"/>
    </source>
</evidence>
<comment type="subcellular location">
    <subcellularLocation>
        <location evidence="1">Cell membrane</location>
        <topology evidence="1">Multi-pass membrane protein</topology>
    </subcellularLocation>
</comment>
<sequence length="129" mass="13629">MSYEDFAGLFLDVCLDVALTLLGVAFLLTVIRIIKGPTLPDRVLGLDMLTSVAIGFIAVIAIDTGYTLYVDLGIALGLVGFLATVAFARFILARGKTGDDSDRQDLQAIDDDPYSGRGSGNIVDAGEGR</sequence>
<protein>
    <submittedName>
        <fullName evidence="10">Cation:proton antiporter</fullName>
    </submittedName>
</protein>
<evidence type="ECO:0000313" key="10">
    <source>
        <dbReference type="EMBL" id="WAP70439.1"/>
    </source>
</evidence>
<keyword evidence="3" id="KW-0813">Transport</keyword>